<sequence length="75" mass="8211">MIIPHQELSPDALQALVEEFVTRSGTDYGSNETSLTEKVQQVVQQLEKGEAVIVYDTTMETCNITTAAQAQAHSD</sequence>
<evidence type="ECO:0000313" key="1">
    <source>
        <dbReference type="EMBL" id="VAW96746.1"/>
    </source>
</evidence>
<evidence type="ECO:0008006" key="2">
    <source>
        <dbReference type="Google" id="ProtNLM"/>
    </source>
</evidence>
<dbReference type="EMBL" id="UOFV01000097">
    <property type="protein sequence ID" value="VAW96746.1"/>
    <property type="molecule type" value="Genomic_DNA"/>
</dbReference>
<proteinExistence type="predicted"/>
<accession>A0A3B1AVD3</accession>
<protein>
    <recommendedName>
        <fullName evidence="2">YheU family protein</fullName>
    </recommendedName>
</protein>
<gene>
    <name evidence="1" type="ORF">MNBD_GAMMA19-1290</name>
</gene>
<dbReference type="AlphaFoldDB" id="A0A3B1AVD3"/>
<name>A0A3B1AVD3_9ZZZZ</name>
<dbReference type="InterPro" id="IPR010648">
    <property type="entry name" value="UPF0270"/>
</dbReference>
<dbReference type="Pfam" id="PF06794">
    <property type="entry name" value="UPF0270"/>
    <property type="match status" value="1"/>
</dbReference>
<organism evidence="1">
    <name type="scientific">hydrothermal vent metagenome</name>
    <dbReference type="NCBI Taxonomy" id="652676"/>
    <lineage>
        <taxon>unclassified sequences</taxon>
        <taxon>metagenomes</taxon>
        <taxon>ecological metagenomes</taxon>
    </lineage>
</organism>
<dbReference type="PIRSF" id="PIRSF006169">
    <property type="entry name" value="UCP006169"/>
    <property type="match status" value="1"/>
</dbReference>
<dbReference type="InterPro" id="IPR036685">
    <property type="entry name" value="YehU-like_sf"/>
</dbReference>
<dbReference type="Gene3D" id="1.10.10.610">
    <property type="entry name" value="YehU-like"/>
    <property type="match status" value="1"/>
</dbReference>
<dbReference type="NCBIfam" id="NF003438">
    <property type="entry name" value="PRK04966.1"/>
    <property type="match status" value="1"/>
</dbReference>
<dbReference type="SUPFAM" id="SSF118001">
    <property type="entry name" value="YehU-like"/>
    <property type="match status" value="1"/>
</dbReference>
<reference evidence="1" key="1">
    <citation type="submission" date="2018-06" db="EMBL/GenBank/DDBJ databases">
        <authorList>
            <person name="Zhirakovskaya E."/>
        </authorList>
    </citation>
    <scope>NUCLEOTIDE SEQUENCE</scope>
</reference>